<gene>
    <name evidence="1" type="ORF">M513_12273</name>
</gene>
<dbReference type="PANTHER" id="PTHR47331">
    <property type="entry name" value="PHD-TYPE DOMAIN-CONTAINING PROTEIN"/>
    <property type="match status" value="1"/>
</dbReference>
<accession>A0A085LPH2</accession>
<name>A0A085LPH2_9BILA</name>
<evidence type="ECO:0000313" key="2">
    <source>
        <dbReference type="Proteomes" id="UP000030764"/>
    </source>
</evidence>
<evidence type="ECO:0000313" key="1">
    <source>
        <dbReference type="EMBL" id="KFD46868.1"/>
    </source>
</evidence>
<dbReference type="InterPro" id="IPR005312">
    <property type="entry name" value="DUF1759"/>
</dbReference>
<dbReference type="Proteomes" id="UP000030764">
    <property type="component" value="Unassembled WGS sequence"/>
</dbReference>
<dbReference type="EMBL" id="KL363350">
    <property type="protein sequence ID" value="KFD46868.1"/>
    <property type="molecule type" value="Genomic_DNA"/>
</dbReference>
<reference evidence="1 2" key="1">
    <citation type="journal article" date="2014" name="Nat. Genet.">
        <title>Genome and transcriptome of the porcine whipworm Trichuris suis.</title>
        <authorList>
            <person name="Jex A.R."/>
            <person name="Nejsum P."/>
            <person name="Schwarz E.M."/>
            <person name="Hu L."/>
            <person name="Young N.D."/>
            <person name="Hall R.S."/>
            <person name="Korhonen P.K."/>
            <person name="Liao S."/>
            <person name="Thamsborg S."/>
            <person name="Xia J."/>
            <person name="Xu P."/>
            <person name="Wang S."/>
            <person name="Scheerlinck J.P."/>
            <person name="Hofmann A."/>
            <person name="Sternberg P.W."/>
            <person name="Wang J."/>
            <person name="Gasser R.B."/>
        </authorList>
    </citation>
    <scope>NUCLEOTIDE SEQUENCE [LARGE SCALE GENOMIC DNA]</scope>
    <source>
        <strain evidence="1">DCEP-RM93M</strain>
    </source>
</reference>
<dbReference type="Pfam" id="PF03564">
    <property type="entry name" value="DUF1759"/>
    <property type="match status" value="1"/>
</dbReference>
<sequence length="300" mass="33045">MITSVSQLASQLSAGLGQLHIDMNSLKSSLMSASGGPKASTRRSDDCRQEGIEVGQPEAVRLTKVEQLTTERARSEFVANEDCAFPQGMGTKVIRADDWIETLSTTNIQSPDAASTNRVPMGTQPLIPSVAIEPFDGDPRNWETFIGNFKALVHDVIPSDAQRMAILLQLLSPRIRNSIASSFHSPDMYAQTLSDLRRLFGDRNAIIDTHIRSLLNIAPMKGPGKNEAERFFFDVHRAVGALRVKGAEEELRSRATLQTVASRLNRKMQYGWAKRCYKLPSEDTNAVGPGPLARRIGNNK</sequence>
<organism evidence="1 2">
    <name type="scientific">Trichuris suis</name>
    <name type="common">pig whipworm</name>
    <dbReference type="NCBI Taxonomy" id="68888"/>
    <lineage>
        <taxon>Eukaryota</taxon>
        <taxon>Metazoa</taxon>
        <taxon>Ecdysozoa</taxon>
        <taxon>Nematoda</taxon>
        <taxon>Enoplea</taxon>
        <taxon>Dorylaimia</taxon>
        <taxon>Trichinellida</taxon>
        <taxon>Trichuridae</taxon>
        <taxon>Trichuris</taxon>
    </lineage>
</organism>
<dbReference type="AlphaFoldDB" id="A0A085LPH2"/>
<proteinExistence type="predicted"/>
<protein>
    <submittedName>
        <fullName evidence="1">Uncharacterized protein</fullName>
    </submittedName>
</protein>
<keyword evidence="2" id="KW-1185">Reference proteome</keyword>